<keyword evidence="2" id="KW-0812">Transmembrane</keyword>
<dbReference type="PANTHER" id="PTHR40278">
    <property type="entry name" value="DNA UTILIZATION PROTEIN HOFN"/>
    <property type="match status" value="1"/>
</dbReference>
<feature type="coiled-coil region" evidence="1">
    <location>
        <begin position="51"/>
        <end position="92"/>
    </location>
</feature>
<keyword evidence="2" id="KW-0472">Membrane</keyword>
<keyword evidence="2" id="KW-1133">Transmembrane helix</keyword>
<dbReference type="STRING" id="1817813.A2008_12885"/>
<evidence type="ECO:0000313" key="3">
    <source>
        <dbReference type="EMBL" id="OGM01445.1"/>
    </source>
</evidence>
<dbReference type="Proteomes" id="UP000178735">
    <property type="component" value="Unassembled WGS sequence"/>
</dbReference>
<comment type="caution">
    <text evidence="3">The sequence shown here is derived from an EMBL/GenBank/DDBJ whole genome shotgun (WGS) entry which is preliminary data.</text>
</comment>
<protein>
    <submittedName>
        <fullName evidence="3">Uncharacterized protein</fullName>
    </submittedName>
</protein>
<name>A0A1F7WHB1_9BACT</name>
<organism evidence="3 4">
    <name type="scientific">Candidatus Wallbacteria bacterium GWC2_49_35</name>
    <dbReference type="NCBI Taxonomy" id="1817813"/>
    <lineage>
        <taxon>Bacteria</taxon>
        <taxon>Candidatus Walliibacteriota</taxon>
    </lineage>
</organism>
<accession>A0A1F7WHB1</accession>
<proteinExistence type="predicted"/>
<dbReference type="PANTHER" id="PTHR40278:SF1">
    <property type="entry name" value="DNA UTILIZATION PROTEIN HOFN"/>
    <property type="match status" value="1"/>
</dbReference>
<reference evidence="3 4" key="1">
    <citation type="journal article" date="2016" name="Nat. Commun.">
        <title>Thousands of microbial genomes shed light on interconnected biogeochemical processes in an aquifer system.</title>
        <authorList>
            <person name="Anantharaman K."/>
            <person name="Brown C.T."/>
            <person name="Hug L.A."/>
            <person name="Sharon I."/>
            <person name="Castelle C.J."/>
            <person name="Probst A.J."/>
            <person name="Thomas B.C."/>
            <person name="Singh A."/>
            <person name="Wilkins M.J."/>
            <person name="Karaoz U."/>
            <person name="Brodie E.L."/>
            <person name="Williams K.H."/>
            <person name="Hubbard S.S."/>
            <person name="Banfield J.F."/>
        </authorList>
    </citation>
    <scope>NUCLEOTIDE SEQUENCE [LARGE SCALE GENOMIC DNA]</scope>
</reference>
<keyword evidence="1" id="KW-0175">Coiled coil</keyword>
<sequence>MKMKMDLLPSQYKCVPRDWTAIFILIIVLLAIPAMWFGLKKYHDYAIDKIGKANEEEIKELGERINTLTNEIAQLDNQLSKAMLKREQIKEINERIDFFNRIYQKSFSWYEFFDKLEKMTPNEVWIQKIEIVGDTLKEQRFKVTCESKEPYHAPEFLKNLMQNREFVPPGDDQNSVLLGKVALNKDSGYEFVLEFKFFPFKKLTVEPEKLLLHLNGDAELKTFSVNIAEQKKQLMSSSYNVDVVNLDGNVAYDPVNGRVRALKIGKGFIKISTPDKKFTETVDYEVVK</sequence>
<dbReference type="InterPro" id="IPR052534">
    <property type="entry name" value="Extracell_DNA_Util/SecSys_Comp"/>
</dbReference>
<evidence type="ECO:0000256" key="1">
    <source>
        <dbReference type="SAM" id="Coils"/>
    </source>
</evidence>
<dbReference type="AlphaFoldDB" id="A0A1F7WHB1"/>
<feature type="transmembrane region" description="Helical" evidence="2">
    <location>
        <begin position="20"/>
        <end position="39"/>
    </location>
</feature>
<gene>
    <name evidence="3" type="ORF">A2008_12885</name>
</gene>
<evidence type="ECO:0000313" key="4">
    <source>
        <dbReference type="Proteomes" id="UP000178735"/>
    </source>
</evidence>
<dbReference type="EMBL" id="MGFH01000236">
    <property type="protein sequence ID" value="OGM01445.1"/>
    <property type="molecule type" value="Genomic_DNA"/>
</dbReference>
<evidence type="ECO:0000256" key="2">
    <source>
        <dbReference type="SAM" id="Phobius"/>
    </source>
</evidence>